<dbReference type="GO" id="GO:0022857">
    <property type="term" value="F:transmembrane transporter activity"/>
    <property type="evidence" value="ECO:0007669"/>
    <property type="project" value="InterPro"/>
</dbReference>
<dbReference type="PANTHER" id="PTHR47782:SF12">
    <property type="entry name" value="ZN(II)2CYS6 TRANSCRIPTION FACTOR (EUROFUNG)"/>
    <property type="match status" value="1"/>
</dbReference>
<feature type="transmembrane region" description="Helical" evidence="10">
    <location>
        <begin position="149"/>
        <end position="173"/>
    </location>
</feature>
<dbReference type="GO" id="GO:0005634">
    <property type="term" value="C:nucleus"/>
    <property type="evidence" value="ECO:0007669"/>
    <property type="project" value="UniProtKB-SubCell"/>
</dbReference>
<dbReference type="SUPFAM" id="SSF103473">
    <property type="entry name" value="MFS general substrate transporter"/>
    <property type="match status" value="1"/>
</dbReference>
<dbReference type="CDD" id="cd12148">
    <property type="entry name" value="fungal_TF_MHR"/>
    <property type="match status" value="1"/>
</dbReference>
<keyword evidence="5" id="KW-0805">Transcription regulation</keyword>
<feature type="compositionally biased region" description="Basic and acidic residues" evidence="9">
    <location>
        <begin position="508"/>
        <end position="530"/>
    </location>
</feature>
<dbReference type="Gene3D" id="1.20.1250.20">
    <property type="entry name" value="MFS general substrate transporter like domains"/>
    <property type="match status" value="2"/>
</dbReference>
<dbReference type="InterPro" id="IPR011701">
    <property type="entry name" value="MFS"/>
</dbReference>
<feature type="transmembrane region" description="Helical" evidence="10">
    <location>
        <begin position="179"/>
        <end position="199"/>
    </location>
</feature>
<evidence type="ECO:0000313" key="13">
    <source>
        <dbReference type="Proteomes" id="UP001141434"/>
    </source>
</evidence>
<comment type="caution">
    <text evidence="12">The sequence shown here is derived from an EMBL/GenBank/DDBJ whole genome shotgun (WGS) entry which is preliminary data.</text>
</comment>
<keyword evidence="4" id="KW-0862">Zinc</keyword>
<dbReference type="PROSITE" id="PS50850">
    <property type="entry name" value="MFS"/>
    <property type="match status" value="1"/>
</dbReference>
<dbReference type="GO" id="GO:0016020">
    <property type="term" value="C:membrane"/>
    <property type="evidence" value="ECO:0007669"/>
    <property type="project" value="UniProtKB-SubCell"/>
</dbReference>
<feature type="region of interest" description="Disordered" evidence="9">
    <location>
        <begin position="508"/>
        <end position="604"/>
    </location>
</feature>
<evidence type="ECO:0000256" key="10">
    <source>
        <dbReference type="SAM" id="Phobius"/>
    </source>
</evidence>
<feature type="transmembrane region" description="Helical" evidence="10">
    <location>
        <begin position="319"/>
        <end position="340"/>
    </location>
</feature>
<dbReference type="InterPro" id="IPR036864">
    <property type="entry name" value="Zn2-C6_fun-type_DNA-bd_sf"/>
</dbReference>
<evidence type="ECO:0000313" key="12">
    <source>
        <dbReference type="EMBL" id="KAJ5084212.1"/>
    </source>
</evidence>
<dbReference type="Pfam" id="PF07690">
    <property type="entry name" value="MFS_1"/>
    <property type="match status" value="1"/>
</dbReference>
<dbReference type="RefSeq" id="XP_056507609.1">
    <property type="nucleotide sequence ID" value="XM_056659316.1"/>
</dbReference>
<dbReference type="OrthoDB" id="9970124at2759"/>
<evidence type="ECO:0000256" key="1">
    <source>
        <dbReference type="ARBA" id="ARBA00004123"/>
    </source>
</evidence>
<dbReference type="InterPro" id="IPR052202">
    <property type="entry name" value="Yeast_MetPath_Reg"/>
</dbReference>
<feature type="compositionally biased region" description="Polar residues" evidence="9">
    <location>
        <begin position="554"/>
        <end position="564"/>
    </location>
</feature>
<dbReference type="InterPro" id="IPR036259">
    <property type="entry name" value="MFS_trans_sf"/>
</dbReference>
<evidence type="ECO:0000256" key="3">
    <source>
        <dbReference type="ARBA" id="ARBA00022723"/>
    </source>
</evidence>
<sequence length="1296" mass="143644">MNRQRAAEKALHDQTNILPFGQLMVVFSGLAISLLITFVDQNGISVTLPTIARELGAKNTISWAGTSSLIANTMFTVLYGRLSDIFGRKIVYLSALVLLCIADLLCGLSQNPAMFYVFRGLAGVAGGGVTSLTMIIVSDVVTLEKRGKYQGVLGASLGLGNIMGPFVASAWIMRSTWRGFFWLISPLAACSAVVGHFLIPNNARKDGFRKNISRIDWYGLFASSVGIIFLLIPISGGGSYFPWESPMVISMLVIGGCAFIAFFFIEWKVASLPMLPVVFFKNRVISTLFLQSFLLGAVYQSYLYYLPLYYQNARGWSPIVSAALTAPMVACQSLASIASGQYISRRKRYGEIIWAGFGFWTLGAGLMLLFDRHTHPAVIAVIVAVSGVGIGFTFQPTLVALQAHCTKSQRAVVISNRNFFRCMGGACGLAISAAVLQATLRSNLPANFTYLTHSSYSLPSRSNLSDTEWAQILLSYTKASHAVFILQVPLIGACFLACVFVRDRGLERPKEPEEVEEEKRRAVEAERDAEAGTTEPCPEESENQVQHQVEKRPSQSTLAESSMPPSRADPDKSRIAGSQSSEAREDGVHSLQNTKAESLSQCDNEYPTCSNCKKAGVSCDKSSVREDNYRHDEYTRALEERVAFLERRLGQSGASTDETGPSTTTAASFGSPSMKRATPQIATSGLDNNPVGEIVGLLALSSSEAPAYVGPSSGLSLAANLGEMVQTSVWNQFTTRMQLQSTTRGTATPQTLSGAGSGASQPGSNARMRDRSMRVEELLPANVEPPTDEMGSKIIETYFKRLHSRYPFLDRSQVWQLHQERWRLAKAKREELSRSDRFAIFKLNLVYAIGATMLQLDDKYAYTAPERFYTTALQYVSTMCEARSIENIEAMVLLVIYNIRTATSHGMWYMIGLAMRTAIDLGLHRKANEIGMDPFTAQIRRRLFWTVYYLERIVSMSLGRPFSISDRHIDLDLPQDVDDDVHDPALLTAPQDPNRTTLLTFAIYLFKLRRLDSRIQHKIYRADRPLSSLLPKMDPLYMQLEEWKESAMLRFSGLELDYPMLHYNRAVRLLIQPFLPLLPITDPYYHICLRAAGEICQSHKRLHQTLEYGHSFLAVQTVFMAGITLLYALWTHTDQVWSVRMSNDIRACSTVLFVMGERAAWVKKYRDTFELLVNAAMEKLQGNETARTAGMAELMTAQHNTAHLTTPSTAAMSGLSNAAARFPSVNAPGLDPDPAGAATQPYAPEDTDHAVRMALQLAPWIDQDESDPLWMPDFETLENLSGTLWSHADTTLFDAL</sequence>
<dbReference type="GO" id="GO:0006351">
    <property type="term" value="P:DNA-templated transcription"/>
    <property type="evidence" value="ECO:0007669"/>
    <property type="project" value="InterPro"/>
</dbReference>
<gene>
    <name evidence="12" type="ORF">NUU61_008791</name>
</gene>
<dbReference type="GO" id="GO:0045944">
    <property type="term" value="P:positive regulation of transcription by RNA polymerase II"/>
    <property type="evidence" value="ECO:0007669"/>
    <property type="project" value="TreeGrafter"/>
</dbReference>
<feature type="transmembrane region" description="Helical" evidence="10">
    <location>
        <begin position="247"/>
        <end position="267"/>
    </location>
</feature>
<feature type="compositionally biased region" description="Polar residues" evidence="9">
    <location>
        <begin position="590"/>
        <end position="604"/>
    </location>
</feature>
<feature type="transmembrane region" description="Helical" evidence="10">
    <location>
        <begin position="60"/>
        <end position="78"/>
    </location>
</feature>
<evidence type="ECO:0000256" key="4">
    <source>
        <dbReference type="ARBA" id="ARBA00022833"/>
    </source>
</evidence>
<feature type="transmembrane region" description="Helical" evidence="10">
    <location>
        <begin position="482"/>
        <end position="501"/>
    </location>
</feature>
<feature type="region of interest" description="Disordered" evidence="9">
    <location>
        <begin position="741"/>
        <end position="767"/>
    </location>
</feature>
<reference evidence="12" key="1">
    <citation type="submission" date="2022-11" db="EMBL/GenBank/DDBJ databases">
        <authorList>
            <person name="Petersen C."/>
        </authorList>
    </citation>
    <scope>NUCLEOTIDE SEQUENCE</scope>
    <source>
        <strain evidence="12">IBT 34128</strain>
    </source>
</reference>
<feature type="domain" description="Major facilitator superfamily (MFS) profile" evidence="11">
    <location>
        <begin position="26"/>
        <end position="506"/>
    </location>
</feature>
<evidence type="ECO:0000256" key="9">
    <source>
        <dbReference type="SAM" id="MobiDB-lite"/>
    </source>
</evidence>
<keyword evidence="7" id="KW-0804">Transcription</keyword>
<dbReference type="GO" id="GO:0043565">
    <property type="term" value="F:sequence-specific DNA binding"/>
    <property type="evidence" value="ECO:0007669"/>
    <property type="project" value="TreeGrafter"/>
</dbReference>
<dbReference type="EMBL" id="JAPMSZ010000011">
    <property type="protein sequence ID" value="KAJ5084212.1"/>
    <property type="molecule type" value="Genomic_DNA"/>
</dbReference>
<name>A0A9W9JX21_9EURO</name>
<feature type="transmembrane region" description="Helical" evidence="10">
    <location>
        <begin position="90"/>
        <end position="110"/>
    </location>
</feature>
<evidence type="ECO:0000256" key="8">
    <source>
        <dbReference type="ARBA" id="ARBA00023242"/>
    </source>
</evidence>
<dbReference type="GO" id="GO:0000981">
    <property type="term" value="F:DNA-binding transcription factor activity, RNA polymerase II-specific"/>
    <property type="evidence" value="ECO:0007669"/>
    <property type="project" value="InterPro"/>
</dbReference>
<proteinExistence type="predicted"/>
<dbReference type="InterPro" id="IPR007219">
    <property type="entry name" value="XnlR_reg_dom"/>
</dbReference>
<keyword evidence="13" id="KW-1185">Reference proteome</keyword>
<protein>
    <submittedName>
        <fullName evidence="12">C6 transcription factor</fullName>
    </submittedName>
</protein>
<feature type="transmembrane region" description="Helical" evidence="10">
    <location>
        <begin position="352"/>
        <end position="370"/>
    </location>
</feature>
<feature type="region of interest" description="Disordered" evidence="9">
    <location>
        <begin position="649"/>
        <end position="676"/>
    </location>
</feature>
<keyword evidence="8" id="KW-0539">Nucleus</keyword>
<dbReference type="Proteomes" id="UP001141434">
    <property type="component" value="Unassembled WGS sequence"/>
</dbReference>
<evidence type="ECO:0000259" key="11">
    <source>
        <dbReference type="PROSITE" id="PS50850"/>
    </source>
</evidence>
<feature type="transmembrane region" description="Helical" evidence="10">
    <location>
        <begin position="288"/>
        <end position="307"/>
    </location>
</feature>
<dbReference type="Gene3D" id="4.10.240.10">
    <property type="entry name" value="Zn(2)-C6 fungal-type DNA-binding domain"/>
    <property type="match status" value="1"/>
</dbReference>
<feature type="compositionally biased region" description="Polar residues" evidence="9">
    <location>
        <begin position="741"/>
        <end position="752"/>
    </location>
</feature>
<comment type="subcellular location">
    <subcellularLocation>
        <location evidence="2">Membrane</location>
        <topology evidence="2">Multi-pass membrane protein</topology>
    </subcellularLocation>
    <subcellularLocation>
        <location evidence="1">Nucleus</location>
    </subcellularLocation>
</comment>
<evidence type="ECO:0000256" key="2">
    <source>
        <dbReference type="ARBA" id="ARBA00004141"/>
    </source>
</evidence>
<dbReference type="GO" id="GO:0008270">
    <property type="term" value="F:zinc ion binding"/>
    <property type="evidence" value="ECO:0007669"/>
    <property type="project" value="InterPro"/>
</dbReference>
<feature type="transmembrane region" description="Helical" evidence="10">
    <location>
        <begin position="422"/>
        <end position="440"/>
    </location>
</feature>
<keyword evidence="6" id="KW-0238">DNA-binding</keyword>
<keyword evidence="10" id="KW-0812">Transmembrane</keyword>
<evidence type="ECO:0000256" key="7">
    <source>
        <dbReference type="ARBA" id="ARBA00023163"/>
    </source>
</evidence>
<dbReference type="FunFam" id="1.20.1250.20:FF:000436">
    <property type="entry name" value="MFS transporter, putative"/>
    <property type="match status" value="1"/>
</dbReference>
<evidence type="ECO:0000256" key="6">
    <source>
        <dbReference type="ARBA" id="ARBA00023125"/>
    </source>
</evidence>
<feature type="transmembrane region" description="Helical" evidence="10">
    <location>
        <begin position="220"/>
        <end position="241"/>
    </location>
</feature>
<keyword evidence="3" id="KW-0479">Metal-binding</keyword>
<dbReference type="Pfam" id="PF04082">
    <property type="entry name" value="Fungal_trans"/>
    <property type="match status" value="1"/>
</dbReference>
<dbReference type="SMART" id="SM00906">
    <property type="entry name" value="Fungal_trans"/>
    <property type="match status" value="1"/>
</dbReference>
<feature type="compositionally biased region" description="Polar residues" evidence="9">
    <location>
        <begin position="652"/>
        <end position="671"/>
    </location>
</feature>
<accession>A0A9W9JX21</accession>
<keyword evidence="10" id="KW-1133">Transmembrane helix</keyword>
<feature type="transmembrane region" description="Helical" evidence="10">
    <location>
        <begin position="116"/>
        <end position="137"/>
    </location>
</feature>
<dbReference type="InterPro" id="IPR020846">
    <property type="entry name" value="MFS_dom"/>
</dbReference>
<keyword evidence="10" id="KW-0472">Membrane</keyword>
<feature type="transmembrane region" description="Helical" evidence="10">
    <location>
        <begin position="20"/>
        <end position="40"/>
    </location>
</feature>
<dbReference type="GeneID" id="81398485"/>
<dbReference type="PANTHER" id="PTHR47782">
    <property type="entry name" value="ZN(II)2CYS6 TRANSCRIPTION FACTOR (EUROFUNG)-RELATED"/>
    <property type="match status" value="1"/>
</dbReference>
<evidence type="ECO:0000256" key="5">
    <source>
        <dbReference type="ARBA" id="ARBA00023015"/>
    </source>
</evidence>
<reference evidence="12" key="2">
    <citation type="journal article" date="2023" name="IMA Fungus">
        <title>Comparative genomic study of the Penicillium genus elucidates a diverse pangenome and 15 lateral gene transfer events.</title>
        <authorList>
            <person name="Petersen C."/>
            <person name="Sorensen T."/>
            <person name="Nielsen M.R."/>
            <person name="Sondergaard T.E."/>
            <person name="Sorensen J.L."/>
            <person name="Fitzpatrick D.A."/>
            <person name="Frisvad J.C."/>
            <person name="Nielsen K.L."/>
        </authorList>
    </citation>
    <scope>NUCLEOTIDE SEQUENCE</scope>
    <source>
        <strain evidence="12">IBT 34128</strain>
    </source>
</reference>
<organism evidence="12 13">
    <name type="scientific">Penicillium alfredii</name>
    <dbReference type="NCBI Taxonomy" id="1506179"/>
    <lineage>
        <taxon>Eukaryota</taxon>
        <taxon>Fungi</taxon>
        <taxon>Dikarya</taxon>
        <taxon>Ascomycota</taxon>
        <taxon>Pezizomycotina</taxon>
        <taxon>Eurotiomycetes</taxon>
        <taxon>Eurotiomycetidae</taxon>
        <taxon>Eurotiales</taxon>
        <taxon>Aspergillaceae</taxon>
        <taxon>Penicillium</taxon>
    </lineage>
</organism>
<feature type="transmembrane region" description="Helical" evidence="10">
    <location>
        <begin position="376"/>
        <end position="401"/>
    </location>
</feature>
<feature type="transmembrane region" description="Helical" evidence="10">
    <location>
        <begin position="1108"/>
        <end position="1130"/>
    </location>
</feature>